<name>A0AAN8IWA6_PATCE</name>
<dbReference type="AlphaFoldDB" id="A0AAN8IWA6"/>
<reference evidence="1 2" key="1">
    <citation type="submission" date="2024-01" db="EMBL/GenBank/DDBJ databases">
        <title>The genome of the rayed Mediterranean limpet Patella caerulea (Linnaeus, 1758).</title>
        <authorList>
            <person name="Anh-Thu Weber A."/>
            <person name="Halstead-Nussloch G."/>
        </authorList>
    </citation>
    <scope>NUCLEOTIDE SEQUENCE [LARGE SCALE GENOMIC DNA]</scope>
    <source>
        <strain evidence="1">AATW-2023a</strain>
        <tissue evidence="1">Whole specimen</tissue>
    </source>
</reference>
<gene>
    <name evidence="1" type="ORF">SNE40_022856</name>
</gene>
<proteinExistence type="predicted"/>
<keyword evidence="2" id="KW-1185">Reference proteome</keyword>
<dbReference type="EMBL" id="JAZGQO010000021">
    <property type="protein sequence ID" value="KAK6166082.1"/>
    <property type="molecule type" value="Genomic_DNA"/>
</dbReference>
<comment type="caution">
    <text evidence="1">The sequence shown here is derived from an EMBL/GenBank/DDBJ whole genome shotgun (WGS) entry which is preliminary data.</text>
</comment>
<evidence type="ECO:0000313" key="2">
    <source>
        <dbReference type="Proteomes" id="UP001347796"/>
    </source>
</evidence>
<protein>
    <submittedName>
        <fullName evidence="1">Uncharacterized protein</fullName>
    </submittedName>
</protein>
<dbReference type="Proteomes" id="UP001347796">
    <property type="component" value="Unassembled WGS sequence"/>
</dbReference>
<evidence type="ECO:0000313" key="1">
    <source>
        <dbReference type="EMBL" id="KAK6166082.1"/>
    </source>
</evidence>
<accession>A0AAN8IWA6</accession>
<organism evidence="1 2">
    <name type="scientific">Patella caerulea</name>
    <name type="common">Rayed Mediterranean limpet</name>
    <dbReference type="NCBI Taxonomy" id="87958"/>
    <lineage>
        <taxon>Eukaryota</taxon>
        <taxon>Metazoa</taxon>
        <taxon>Spiralia</taxon>
        <taxon>Lophotrochozoa</taxon>
        <taxon>Mollusca</taxon>
        <taxon>Gastropoda</taxon>
        <taxon>Patellogastropoda</taxon>
        <taxon>Patelloidea</taxon>
        <taxon>Patellidae</taxon>
        <taxon>Patella</taxon>
    </lineage>
</organism>
<sequence length="68" mass="8068">MLKGASFELKIDLYPREVAIVLFCLQDEHQVCRSERLLLVKKGTFPVKISEYYKIFFWQTNVEQEVLS</sequence>